<evidence type="ECO:0000313" key="2">
    <source>
        <dbReference type="Proteomes" id="UP000240971"/>
    </source>
</evidence>
<dbReference type="AlphaFoldDB" id="A0A2P8HET7"/>
<dbReference type="EMBL" id="PYAW01000005">
    <property type="protein sequence ID" value="PSL44705.1"/>
    <property type="molecule type" value="Genomic_DNA"/>
</dbReference>
<dbReference type="Proteomes" id="UP000240971">
    <property type="component" value="Unassembled WGS sequence"/>
</dbReference>
<name>A0A2P8HET7_CHINA</name>
<reference evidence="1 2" key="1">
    <citation type="submission" date="2018-03" db="EMBL/GenBank/DDBJ databases">
        <title>Genomic Encyclopedia of Archaeal and Bacterial Type Strains, Phase II (KMG-II): from individual species to whole genera.</title>
        <authorList>
            <person name="Goeker M."/>
        </authorList>
    </citation>
    <scope>NUCLEOTIDE SEQUENCE [LARGE SCALE GENOMIC DNA]</scope>
    <source>
        <strain evidence="1 2">DSM 24859</strain>
    </source>
</reference>
<evidence type="ECO:0000313" key="1">
    <source>
        <dbReference type="EMBL" id="PSL44705.1"/>
    </source>
</evidence>
<dbReference type="OrthoDB" id="1495987at2"/>
<evidence type="ECO:0008006" key="3">
    <source>
        <dbReference type="Google" id="ProtNLM"/>
    </source>
</evidence>
<sequence>MQKLKKLSLSSLENEAPVLREIDQEKIFGGSVPITTLPFCYFDSLEYIDQQCGGTNDENFYLNSFGHQYGYGYMQTGVTAAQANTFTSEYFNTTPNLATNQWQGYVANGGMIMTDIYQGVDSSGQAYSHAVVITGYNSTTGQYSYHDATDKTSSTAGASFFNASLAIGVNGTCLP</sequence>
<proteinExistence type="predicted"/>
<keyword evidence="2" id="KW-1185">Reference proteome</keyword>
<comment type="caution">
    <text evidence="1">The sequence shown here is derived from an EMBL/GenBank/DDBJ whole genome shotgun (WGS) entry which is preliminary data.</text>
</comment>
<accession>A0A2P8HET7</accession>
<gene>
    <name evidence="1" type="ORF">CLV51_10577</name>
</gene>
<protein>
    <recommendedName>
        <fullName evidence="3">Peptidase C39-like domain-containing protein</fullName>
    </recommendedName>
</protein>
<organism evidence="1 2">
    <name type="scientific">Chitinophaga niastensis</name>
    <dbReference type="NCBI Taxonomy" id="536980"/>
    <lineage>
        <taxon>Bacteria</taxon>
        <taxon>Pseudomonadati</taxon>
        <taxon>Bacteroidota</taxon>
        <taxon>Chitinophagia</taxon>
        <taxon>Chitinophagales</taxon>
        <taxon>Chitinophagaceae</taxon>
        <taxon>Chitinophaga</taxon>
    </lineage>
</organism>
<dbReference type="RefSeq" id="WP_106530147.1">
    <property type="nucleotide sequence ID" value="NZ_PYAW01000005.1"/>
</dbReference>